<dbReference type="AlphaFoldDB" id="A0A8T1S361"/>
<evidence type="ECO:0000256" key="1">
    <source>
        <dbReference type="SAM" id="MobiDB-lite"/>
    </source>
</evidence>
<gene>
    <name evidence="2" type="primary">STRCP1</name>
    <name evidence="2" type="ORF">G0U57_021100</name>
</gene>
<dbReference type="EMBL" id="JAHGAV010000927">
    <property type="protein sequence ID" value="KAG6923268.1"/>
    <property type="molecule type" value="Genomic_DNA"/>
</dbReference>
<reference evidence="2 3" key="1">
    <citation type="journal article" date="2020" name="G3 (Bethesda)">
        <title>Draft Genome of the Common Snapping Turtle, Chelydra serpentina, a Model for Phenotypic Plasticity in Reptiles.</title>
        <authorList>
            <person name="Das D."/>
            <person name="Singh S.K."/>
            <person name="Bierstedt J."/>
            <person name="Erickson A."/>
            <person name="Galli G.L.J."/>
            <person name="Crossley D.A. 2nd"/>
            <person name="Rhen T."/>
        </authorList>
    </citation>
    <scope>NUCLEOTIDE SEQUENCE [LARGE SCALE GENOMIC DNA]</scope>
    <source>
        <strain evidence="2">KW</strain>
    </source>
</reference>
<comment type="caution">
    <text evidence="2">The sequence shown here is derived from an EMBL/GenBank/DDBJ whole genome shotgun (WGS) entry which is preliminary data.</text>
</comment>
<dbReference type="Proteomes" id="UP000765507">
    <property type="component" value="Unassembled WGS sequence"/>
</dbReference>
<proteinExistence type="predicted"/>
<feature type="region of interest" description="Disordered" evidence="1">
    <location>
        <begin position="195"/>
        <end position="215"/>
    </location>
</feature>
<accession>A0A8T1S361</accession>
<evidence type="ECO:0000313" key="3">
    <source>
        <dbReference type="Proteomes" id="UP000765507"/>
    </source>
</evidence>
<feature type="non-terminal residue" evidence="2">
    <location>
        <position position="462"/>
    </location>
</feature>
<evidence type="ECO:0000313" key="2">
    <source>
        <dbReference type="EMBL" id="KAG6923268.1"/>
    </source>
</evidence>
<sequence length="462" mass="50352">ALLPGVLGQGSPGLQGTYCPLTGRGNCSSSADWVSQLLKLFEGTSWKPRVHLQPAGPVLAPERLEPVRELPGAVREPNPNAGSLLQISRTKQPGLDSGGGSADTLWGALEEAKQRLLRRMGRSLYTSFRRKVLRVTGLLVDEVSVALGVPQLDREGKCTVGTLQQLLLWGVRHNISWNARTLGFRSRTVPSPPPILSCMQPARKPPPVTKRASGDSWGEPWPSAQVLESACNDTLPGLPGISNFTVYLYCSLLNGSDSSSQPPADLGAACSSPTWYFSSASGDSMWVRTCREYFPGQFNTTVCSNASLLQLPSPNQPLMEQLCANLSLPPKGHSCLEGLPWAPWSQEDFWSCVLENQTLWTQWLCTNESLQAVPANSSAWISRLCHGHQLQTKALNSSLLGNSDPCNFHAWSPQALRNASLMEQCRGVNPTSFQERVCENSSLLQSLVSSHPWLMDHCLDSL</sequence>
<keyword evidence="3" id="KW-1185">Reference proteome</keyword>
<name>A0A8T1S361_CHESE</name>
<dbReference type="OrthoDB" id="9447519at2759"/>
<protein>
    <submittedName>
        <fullName evidence="2">Stereocilin</fullName>
    </submittedName>
</protein>
<feature type="non-terminal residue" evidence="2">
    <location>
        <position position="1"/>
    </location>
</feature>
<organism evidence="2 3">
    <name type="scientific">Chelydra serpentina</name>
    <name type="common">Snapping turtle</name>
    <name type="synonym">Testudo serpentina</name>
    <dbReference type="NCBI Taxonomy" id="8475"/>
    <lineage>
        <taxon>Eukaryota</taxon>
        <taxon>Metazoa</taxon>
        <taxon>Chordata</taxon>
        <taxon>Craniata</taxon>
        <taxon>Vertebrata</taxon>
        <taxon>Euteleostomi</taxon>
        <taxon>Archelosauria</taxon>
        <taxon>Testudinata</taxon>
        <taxon>Testudines</taxon>
        <taxon>Cryptodira</taxon>
        <taxon>Durocryptodira</taxon>
        <taxon>Americhelydia</taxon>
        <taxon>Chelydroidea</taxon>
        <taxon>Chelydridae</taxon>
        <taxon>Chelydra</taxon>
    </lineage>
</organism>